<keyword evidence="3" id="KW-1185">Reference proteome</keyword>
<dbReference type="EMBL" id="JABUMX010000002">
    <property type="protein sequence ID" value="NTS32168.1"/>
    <property type="molecule type" value="Genomic_DNA"/>
</dbReference>
<accession>A0A849VQ96</accession>
<reference evidence="2 3" key="1">
    <citation type="submission" date="2020-05" db="EMBL/GenBank/DDBJ databases">
        <authorList>
            <person name="Kim M.K."/>
        </authorList>
    </citation>
    <scope>NUCLEOTIDE SEQUENCE [LARGE SCALE GENOMIC DNA]</scope>
    <source>
        <strain evidence="2 3">BT25</strain>
    </source>
</reference>
<evidence type="ECO:0000313" key="2">
    <source>
        <dbReference type="EMBL" id="NTS32168.1"/>
    </source>
</evidence>
<name>A0A849VQ96_9HYPH</name>
<dbReference type="PROSITE" id="PS51257">
    <property type="entry name" value="PROKAR_LIPOPROTEIN"/>
    <property type="match status" value="1"/>
</dbReference>
<feature type="signal peptide" evidence="1">
    <location>
        <begin position="1"/>
        <end position="23"/>
    </location>
</feature>
<gene>
    <name evidence="2" type="ORF">HQ945_12960</name>
</gene>
<proteinExistence type="predicted"/>
<comment type="caution">
    <text evidence="2">The sequence shown here is derived from an EMBL/GenBank/DDBJ whole genome shotgun (WGS) entry which is preliminary data.</text>
</comment>
<organism evidence="2 3">
    <name type="scientific">Phyllobacterium pellucidum</name>
    <dbReference type="NCBI Taxonomy" id="2740464"/>
    <lineage>
        <taxon>Bacteria</taxon>
        <taxon>Pseudomonadati</taxon>
        <taxon>Pseudomonadota</taxon>
        <taxon>Alphaproteobacteria</taxon>
        <taxon>Hyphomicrobiales</taxon>
        <taxon>Phyllobacteriaceae</taxon>
        <taxon>Phyllobacterium</taxon>
    </lineage>
</organism>
<keyword evidence="1" id="KW-0732">Signal</keyword>
<dbReference type="Proteomes" id="UP000550508">
    <property type="component" value="Unassembled WGS sequence"/>
</dbReference>
<dbReference type="RefSeq" id="WP_113280890.1">
    <property type="nucleotide sequence ID" value="NZ_JABUMX010000002.1"/>
</dbReference>
<dbReference type="AlphaFoldDB" id="A0A849VQ96"/>
<evidence type="ECO:0000313" key="3">
    <source>
        <dbReference type="Proteomes" id="UP000550508"/>
    </source>
</evidence>
<evidence type="ECO:0008006" key="4">
    <source>
        <dbReference type="Google" id="ProtNLM"/>
    </source>
</evidence>
<feature type="chain" id="PRO_5032346628" description="Lipoprotein" evidence="1">
    <location>
        <begin position="24"/>
        <end position="65"/>
    </location>
</feature>
<protein>
    <recommendedName>
        <fullName evidence="4">Lipoprotein</fullName>
    </recommendedName>
</protein>
<sequence length="65" mass="6610">MYLRILLTAALLGLASCNQPTDAAVQGNAPATASVATSASDQPQPMPVIYIPVKAPSEAEAKTPS</sequence>
<evidence type="ECO:0000256" key="1">
    <source>
        <dbReference type="SAM" id="SignalP"/>
    </source>
</evidence>